<dbReference type="EMBL" id="CM042883">
    <property type="protein sequence ID" value="KAI4376033.1"/>
    <property type="molecule type" value="Genomic_DNA"/>
</dbReference>
<name>A0ACB9RAV0_9MYRT</name>
<gene>
    <name evidence="1" type="ORF">MLD38_013833</name>
</gene>
<evidence type="ECO:0000313" key="1">
    <source>
        <dbReference type="EMBL" id="KAI4376033.1"/>
    </source>
</evidence>
<sequence>MAVQSFVAESKNTWEIAAPAVLTAVFQYSISLVTSAFVGHLGDLELAAVSVSENVLEGFVYGVMLGMGSALETLCGQASLAGFVKLSLSSAVILCLELWSYTPIILMVGCLKNPKIAVDSISICMNLLTWTLMVSLGFNASVSVRVSNELGAGDAKAAKYSVGVNVLTTSVIGVLFMGLISGTIGQFPLIFSKNNEVIRETSKLGYFLAATILLNSIQPVLHGVAVGAGWQSSVALINIGCYYILGLPLGALLGYKFQLGVRGIWTGMLFGCLVQTIVLLYIVYRANWRKEALKAEIRLRTFDNEDNGDPAINSRKLPSQSNMTSL</sequence>
<reference evidence="2" key="1">
    <citation type="journal article" date="2023" name="Front. Plant Sci.">
        <title>Chromosomal-level genome assembly of Melastoma candidum provides insights into trichome evolution.</title>
        <authorList>
            <person name="Zhong Y."/>
            <person name="Wu W."/>
            <person name="Sun C."/>
            <person name="Zou P."/>
            <person name="Liu Y."/>
            <person name="Dai S."/>
            <person name="Zhou R."/>
        </authorList>
    </citation>
    <scope>NUCLEOTIDE SEQUENCE [LARGE SCALE GENOMIC DNA]</scope>
</reference>
<protein>
    <submittedName>
        <fullName evidence="1">Uncharacterized protein</fullName>
    </submittedName>
</protein>
<proteinExistence type="predicted"/>
<comment type="caution">
    <text evidence="1">The sequence shown here is derived from an EMBL/GenBank/DDBJ whole genome shotgun (WGS) entry which is preliminary data.</text>
</comment>
<organism evidence="1 2">
    <name type="scientific">Melastoma candidum</name>
    <dbReference type="NCBI Taxonomy" id="119954"/>
    <lineage>
        <taxon>Eukaryota</taxon>
        <taxon>Viridiplantae</taxon>
        <taxon>Streptophyta</taxon>
        <taxon>Embryophyta</taxon>
        <taxon>Tracheophyta</taxon>
        <taxon>Spermatophyta</taxon>
        <taxon>Magnoliopsida</taxon>
        <taxon>eudicotyledons</taxon>
        <taxon>Gunneridae</taxon>
        <taxon>Pentapetalae</taxon>
        <taxon>rosids</taxon>
        <taxon>malvids</taxon>
        <taxon>Myrtales</taxon>
        <taxon>Melastomataceae</taxon>
        <taxon>Melastomatoideae</taxon>
        <taxon>Melastomateae</taxon>
        <taxon>Melastoma</taxon>
    </lineage>
</organism>
<dbReference type="Proteomes" id="UP001057402">
    <property type="component" value="Chromosome 4"/>
</dbReference>
<keyword evidence="2" id="KW-1185">Reference proteome</keyword>
<evidence type="ECO:0000313" key="2">
    <source>
        <dbReference type="Proteomes" id="UP001057402"/>
    </source>
</evidence>
<accession>A0ACB9RAV0</accession>